<protein>
    <submittedName>
        <fullName evidence="1">Uncharacterized protein</fullName>
    </submittedName>
</protein>
<reference evidence="1" key="1">
    <citation type="submission" date="2023-08" db="EMBL/GenBank/DDBJ databases">
        <title>Black Yeasts Isolated from many extreme environments.</title>
        <authorList>
            <person name="Coleine C."/>
            <person name="Stajich J.E."/>
            <person name="Selbmann L."/>
        </authorList>
    </citation>
    <scope>NUCLEOTIDE SEQUENCE</scope>
    <source>
        <strain evidence="1">CCFEE 5810</strain>
    </source>
</reference>
<sequence>MAPPRYRAAKVKKLTAGNNLEEWFASIRLQLQRTVCSYGYFSDIDTFLIFIDNVSESRRIHIYHFITTQITKGFMKMILVNVRGDVIKLMKWLRDGAKRSVFHLMDLPSELREQVMTARPTSVSYSSVTEWLLSEDDLDHGTDKYPLSTTNIRLHNSSNCERYISGVPSSTDDRDTAVCMLREGDYQTWTTNLIPVFKEHRYIDGICDDVEELLRQLNSLHGVAALRARKIITAHVAASVLSRIPTTKCNSIDKLFGSLKIAAQPFRFMDLPPELRDYFYQDYFSNLKHGDDDTVCARHQSWDAPFARPNLLLASPQLNAEATPAYLMCTDFHFGTSEYVANWIRHNDSGRAAPGHHPAVLVQKAIRKWKVEAVQQHAKFLRKVSVITYRRASAKAYAFTFSPVAGLKVQLPTHLTNEKRLYLERRAAESEAERKANGLQGEAMVEILTKWWVSPNEATLPWETDWLLSPDEAKLPRE</sequence>
<dbReference type="AlphaFoldDB" id="A0AAN7VRC8"/>
<comment type="caution">
    <text evidence="1">The sequence shown here is derived from an EMBL/GenBank/DDBJ whole genome shotgun (WGS) entry which is preliminary data.</text>
</comment>
<dbReference type="Proteomes" id="UP001310594">
    <property type="component" value="Unassembled WGS sequence"/>
</dbReference>
<organism evidence="1 2">
    <name type="scientific">Elasticomyces elasticus</name>
    <dbReference type="NCBI Taxonomy" id="574655"/>
    <lineage>
        <taxon>Eukaryota</taxon>
        <taxon>Fungi</taxon>
        <taxon>Dikarya</taxon>
        <taxon>Ascomycota</taxon>
        <taxon>Pezizomycotina</taxon>
        <taxon>Dothideomycetes</taxon>
        <taxon>Dothideomycetidae</taxon>
        <taxon>Mycosphaerellales</taxon>
        <taxon>Teratosphaeriaceae</taxon>
        <taxon>Elasticomyces</taxon>
    </lineage>
</organism>
<proteinExistence type="predicted"/>
<gene>
    <name evidence="1" type="ORF">LTR97_005846</name>
</gene>
<evidence type="ECO:0000313" key="2">
    <source>
        <dbReference type="Proteomes" id="UP001310594"/>
    </source>
</evidence>
<accession>A0AAN7VRC8</accession>
<dbReference type="EMBL" id="JAVRQU010000008">
    <property type="protein sequence ID" value="KAK5699715.1"/>
    <property type="molecule type" value="Genomic_DNA"/>
</dbReference>
<evidence type="ECO:0000313" key="1">
    <source>
        <dbReference type="EMBL" id="KAK5699715.1"/>
    </source>
</evidence>
<name>A0AAN7VRC8_9PEZI</name>